<name>A0A1R1PMD0_ZANCU</name>
<dbReference type="SUPFAM" id="SSF46942">
    <property type="entry name" value="Elongation factor TFIIS domain 2"/>
    <property type="match status" value="1"/>
</dbReference>
<feature type="compositionally biased region" description="Basic and acidic residues" evidence="6">
    <location>
        <begin position="66"/>
        <end position="147"/>
    </location>
</feature>
<evidence type="ECO:0000256" key="6">
    <source>
        <dbReference type="SAM" id="MobiDB-lite"/>
    </source>
</evidence>
<protein>
    <submittedName>
        <fullName evidence="9">Transcription elongation factor S-II</fullName>
    </submittedName>
</protein>
<dbReference type="AlphaFoldDB" id="A0A1R1PMD0"/>
<dbReference type="PROSITE" id="PS51319">
    <property type="entry name" value="TFIIS_N"/>
    <property type="match status" value="1"/>
</dbReference>
<keyword evidence="9" id="KW-0251">Elongation factor</keyword>
<evidence type="ECO:0000256" key="1">
    <source>
        <dbReference type="ARBA" id="ARBA00022723"/>
    </source>
</evidence>
<dbReference type="Pfam" id="PF08711">
    <property type="entry name" value="Med26"/>
    <property type="match status" value="1"/>
</dbReference>
<dbReference type="PANTHER" id="PTHR11477:SF0">
    <property type="entry name" value="IP08861P-RELATED"/>
    <property type="match status" value="1"/>
</dbReference>
<dbReference type="GO" id="GO:0005634">
    <property type="term" value="C:nucleus"/>
    <property type="evidence" value="ECO:0007669"/>
    <property type="project" value="UniProtKB-SubCell"/>
</dbReference>
<evidence type="ECO:0000259" key="7">
    <source>
        <dbReference type="PROSITE" id="PS51319"/>
    </source>
</evidence>
<feature type="non-terminal residue" evidence="9">
    <location>
        <position position="241"/>
    </location>
</feature>
<proteinExistence type="predicted"/>
<dbReference type="GO" id="GO:0008270">
    <property type="term" value="F:zinc ion binding"/>
    <property type="evidence" value="ECO:0007669"/>
    <property type="project" value="UniProtKB-KW"/>
</dbReference>
<keyword evidence="2" id="KW-0863">Zinc-finger</keyword>
<keyword evidence="10" id="KW-1185">Reference proteome</keyword>
<feature type="domain" description="TFIIS central" evidence="8">
    <location>
        <begin position="148"/>
        <end position="241"/>
    </location>
</feature>
<dbReference type="InterPro" id="IPR035441">
    <property type="entry name" value="TFIIS/LEDGF_dom_sf"/>
</dbReference>
<comment type="caution">
    <text evidence="9">The sequence shown here is derived from an EMBL/GenBank/DDBJ whole genome shotgun (WGS) entry which is preliminary data.</text>
</comment>
<dbReference type="InterPro" id="IPR003618">
    <property type="entry name" value="TFIIS_cen_dom"/>
</dbReference>
<dbReference type="PANTHER" id="PTHR11477">
    <property type="entry name" value="TRANSCRIPTION FACTOR S-II ZINC FINGER DOMAIN-CONTAINING PROTEIN"/>
    <property type="match status" value="1"/>
</dbReference>
<keyword evidence="3" id="KW-0862">Zinc</keyword>
<organism evidence="9 10">
    <name type="scientific">Zancudomyces culisetae</name>
    <name type="common">Gut fungus</name>
    <name type="synonym">Smittium culisetae</name>
    <dbReference type="NCBI Taxonomy" id="1213189"/>
    <lineage>
        <taxon>Eukaryota</taxon>
        <taxon>Fungi</taxon>
        <taxon>Fungi incertae sedis</taxon>
        <taxon>Zoopagomycota</taxon>
        <taxon>Kickxellomycotina</taxon>
        <taxon>Harpellomycetes</taxon>
        <taxon>Harpellales</taxon>
        <taxon>Legeriomycetaceae</taxon>
        <taxon>Zancudomyces</taxon>
    </lineage>
</organism>
<dbReference type="GO" id="GO:0003746">
    <property type="term" value="F:translation elongation factor activity"/>
    <property type="evidence" value="ECO:0007669"/>
    <property type="project" value="UniProtKB-KW"/>
</dbReference>
<gene>
    <name evidence="9" type="ORF">AX774_g4452</name>
</gene>
<dbReference type="OrthoDB" id="44867at2759"/>
<dbReference type="Proteomes" id="UP000188320">
    <property type="component" value="Unassembled WGS sequence"/>
</dbReference>
<dbReference type="EMBL" id="LSSK01000742">
    <property type="protein sequence ID" value="OMH82093.1"/>
    <property type="molecule type" value="Genomic_DNA"/>
</dbReference>
<sequence length="241" mass="27622">MYELDDIVTFKKALVKAQELENVENTGIGQVVGKLRSDKNEAISKLAKGVVDKWKKDVSMSSNKRKKDEKPVKKVKDSENGNKEKIELENRKRLKPQDEQEGKKEVETKQQEDESQSKKAKLETNGSKTEERTFDSDSVKIKSTENKMRDNGIKMLYNALVTDSDIDSEIAIQKAIEIESKEFEKNKANEKDKKNPALRENILCGDLSTDRFVNMTTQEMASEERKLADIQINSENMFRAR</sequence>
<comment type="subcellular location">
    <subcellularLocation>
        <location evidence="5">Nucleus</location>
    </subcellularLocation>
</comment>
<keyword evidence="1" id="KW-0479">Metal-binding</keyword>
<dbReference type="SMART" id="SM00510">
    <property type="entry name" value="TFS2M"/>
    <property type="match status" value="1"/>
</dbReference>
<dbReference type="Pfam" id="PF07500">
    <property type="entry name" value="TFIIS_M"/>
    <property type="match status" value="1"/>
</dbReference>
<evidence type="ECO:0000313" key="9">
    <source>
        <dbReference type="EMBL" id="OMH82093.1"/>
    </source>
</evidence>
<dbReference type="PROSITE" id="PS51321">
    <property type="entry name" value="TFIIS_CENTRAL"/>
    <property type="match status" value="1"/>
</dbReference>
<evidence type="ECO:0000256" key="5">
    <source>
        <dbReference type="PROSITE-ProRule" id="PRU00649"/>
    </source>
</evidence>
<dbReference type="Gene3D" id="1.10.472.30">
    <property type="entry name" value="Transcription elongation factor S-II, central domain"/>
    <property type="match status" value="1"/>
</dbReference>
<keyword evidence="4 5" id="KW-0539">Nucleus</keyword>
<dbReference type="SUPFAM" id="SSF47676">
    <property type="entry name" value="Conserved domain common to transcription factors TFIIS, elongin A, CRSP70"/>
    <property type="match status" value="1"/>
</dbReference>
<evidence type="ECO:0000256" key="4">
    <source>
        <dbReference type="ARBA" id="ARBA00023242"/>
    </source>
</evidence>
<evidence type="ECO:0000256" key="3">
    <source>
        <dbReference type="ARBA" id="ARBA00022833"/>
    </source>
</evidence>
<dbReference type="InterPro" id="IPR036575">
    <property type="entry name" value="TFIIS_cen_dom_sf"/>
</dbReference>
<evidence type="ECO:0000259" key="8">
    <source>
        <dbReference type="PROSITE" id="PS51321"/>
    </source>
</evidence>
<reference evidence="10" key="1">
    <citation type="submission" date="2017-01" db="EMBL/GenBank/DDBJ databases">
        <authorList>
            <person name="Wang Y."/>
            <person name="White M."/>
            <person name="Kvist S."/>
            <person name="Moncalvo J.-M."/>
        </authorList>
    </citation>
    <scope>NUCLEOTIDE SEQUENCE [LARGE SCALE GENOMIC DNA]</scope>
    <source>
        <strain evidence="10">COL-18-3</strain>
    </source>
</reference>
<dbReference type="Gene3D" id="1.20.930.10">
    <property type="entry name" value="Conserved domain common to transcription factors TFIIS, elongin A, CRSP70"/>
    <property type="match status" value="1"/>
</dbReference>
<evidence type="ECO:0000313" key="10">
    <source>
        <dbReference type="Proteomes" id="UP000188320"/>
    </source>
</evidence>
<evidence type="ECO:0000256" key="2">
    <source>
        <dbReference type="ARBA" id="ARBA00022771"/>
    </source>
</evidence>
<dbReference type="InterPro" id="IPR017923">
    <property type="entry name" value="TFIIS_N"/>
</dbReference>
<accession>A0A1R1PMD0</accession>
<feature type="region of interest" description="Disordered" evidence="6">
    <location>
        <begin position="54"/>
        <end position="147"/>
    </location>
</feature>
<dbReference type="GO" id="GO:0006351">
    <property type="term" value="P:DNA-templated transcription"/>
    <property type="evidence" value="ECO:0007669"/>
    <property type="project" value="InterPro"/>
</dbReference>
<keyword evidence="9" id="KW-0648">Protein biosynthesis</keyword>
<feature type="domain" description="TFIIS N-terminal" evidence="7">
    <location>
        <begin position="1"/>
        <end position="61"/>
    </location>
</feature>